<feature type="domain" description="N-acetyltransferase" evidence="1">
    <location>
        <begin position="134"/>
        <end position="272"/>
    </location>
</feature>
<evidence type="ECO:0000313" key="2">
    <source>
        <dbReference type="EMBL" id="SVC37595.1"/>
    </source>
</evidence>
<dbReference type="InterPro" id="IPR016181">
    <property type="entry name" value="Acyl_CoA_acyltransferase"/>
</dbReference>
<name>A0A382LPB5_9ZZZZ</name>
<dbReference type="Gene3D" id="3.40.630.30">
    <property type="match status" value="1"/>
</dbReference>
<dbReference type="AlphaFoldDB" id="A0A382LPB5"/>
<organism evidence="2">
    <name type="scientific">marine metagenome</name>
    <dbReference type="NCBI Taxonomy" id="408172"/>
    <lineage>
        <taxon>unclassified sequences</taxon>
        <taxon>metagenomes</taxon>
        <taxon>ecological metagenomes</taxon>
    </lineage>
</organism>
<dbReference type="PROSITE" id="PS51186">
    <property type="entry name" value="GNAT"/>
    <property type="match status" value="1"/>
</dbReference>
<dbReference type="GO" id="GO:0016747">
    <property type="term" value="F:acyltransferase activity, transferring groups other than amino-acyl groups"/>
    <property type="evidence" value="ECO:0007669"/>
    <property type="project" value="InterPro"/>
</dbReference>
<dbReference type="InterPro" id="IPR000182">
    <property type="entry name" value="GNAT_dom"/>
</dbReference>
<dbReference type="SUPFAM" id="SSF55729">
    <property type="entry name" value="Acyl-CoA N-acyltransferases (Nat)"/>
    <property type="match status" value="1"/>
</dbReference>
<proteinExistence type="predicted"/>
<reference evidence="2" key="1">
    <citation type="submission" date="2018-05" db="EMBL/GenBank/DDBJ databases">
        <authorList>
            <person name="Lanie J.A."/>
            <person name="Ng W.-L."/>
            <person name="Kazmierczak K.M."/>
            <person name="Andrzejewski T.M."/>
            <person name="Davidsen T.M."/>
            <person name="Wayne K.J."/>
            <person name="Tettelin H."/>
            <person name="Glass J.I."/>
            <person name="Rusch D."/>
            <person name="Podicherti R."/>
            <person name="Tsui H.-C.T."/>
            <person name="Winkler M.E."/>
        </authorList>
    </citation>
    <scope>NUCLEOTIDE SEQUENCE</scope>
</reference>
<evidence type="ECO:0000259" key="1">
    <source>
        <dbReference type="PROSITE" id="PS51186"/>
    </source>
</evidence>
<protein>
    <recommendedName>
        <fullName evidence="1">N-acetyltransferase domain-containing protein</fullName>
    </recommendedName>
</protein>
<gene>
    <name evidence="2" type="ORF">METZ01_LOCUS290449</name>
</gene>
<dbReference type="EMBL" id="UINC01087859">
    <property type="protein sequence ID" value="SVC37595.1"/>
    <property type="molecule type" value="Genomic_DNA"/>
</dbReference>
<accession>A0A382LPB5</accession>
<sequence length="272" mass="30487">MTVEKNSQMLFPAITELSDRLYKVIADAFDRTFRGYLQGKDVKENDKYFLFQSGLPHPIANLLITRNQDDAALLIEGVEPLCSDKFPSAVVFLGQVGSEADELLRSRSFELAEKMPAMAIDLHDLTITTLGDDYTIQQVGADEHDLWVDTFAKGYELPHALADRFGPAMVTSIAEEAEEYRYYIVFHNSRAVSTALDIIRDGIIEVYCISTITEYRGRGIGRFVTGEPLRLASDEGYRTAILQASLQGESVYRYLGFESFGDIPLYVRIPAA</sequence>